<feature type="binding site" evidence="16">
    <location>
        <position position="257"/>
    </location>
    <ligand>
        <name>FAD</name>
        <dbReference type="ChEBI" id="CHEBI:57692"/>
    </ligand>
</feature>
<dbReference type="InterPro" id="IPR008333">
    <property type="entry name" value="Cbr1-like_FAD-bd_dom"/>
</dbReference>
<dbReference type="PANTHER" id="PTHR19370">
    <property type="entry name" value="NADH-CYTOCHROME B5 REDUCTASE"/>
    <property type="match status" value="1"/>
</dbReference>
<dbReference type="Proteomes" id="UP000694406">
    <property type="component" value="Unplaced"/>
</dbReference>
<dbReference type="FunFam" id="2.40.30.10:FF:000021">
    <property type="entry name" value="NADH-cytochrome b5 reductase"/>
    <property type="match status" value="1"/>
</dbReference>
<keyword evidence="6 16" id="KW-0274">FAD</keyword>
<feature type="transmembrane region" description="Helical" evidence="18">
    <location>
        <begin position="132"/>
        <end position="152"/>
    </location>
</feature>
<comment type="cofactor">
    <cofactor evidence="1 16">
        <name>FAD</name>
        <dbReference type="ChEBI" id="CHEBI:57692"/>
    </cofactor>
</comment>
<evidence type="ECO:0000256" key="15">
    <source>
        <dbReference type="ARBA" id="ARBA00047682"/>
    </source>
</evidence>
<evidence type="ECO:0000256" key="5">
    <source>
        <dbReference type="ARBA" id="ARBA00022630"/>
    </source>
</evidence>
<sequence>MKKGIIQGGGVGNPQGLPVPQPVAFRATNKGRSLPSAIQWVSTFGHPPCLPRAGARPTRKPRKGGSRNRGTRAKPEAAFVLRSRRNFEKRERRGEVSRTGSRGDRNLRSFFGLVLPPVFTCGGIAAMESTGWDISILIAVAAVIPSMLFLLYKIIGSQRKEDPLTLQDPNIKYPLSLIEKEDISHDTRRFRFALPSPKHILGLPIGQHVYLSAKVSGNLVIRAYTPVSSDEVKGYVDLVIKVYHKNVHPKFPEGGKMSQYLDTMKTGDAIDFRGPNGLLMYKGSGKFAIKLDKKSEAKIKVVKHLGMIAGGTGITPMLQLIRHITRDPTDKTKCYLLFANQTEHDILLKPELEDVAANHSDQFKLWYTLDKPPQGLGLTNTHSRGERLQKTCADPSKEDTFLTLMLLAKYPFLMPCPALTKFYEAFLFHFNKMLMYFVGFEFPYDFLMAIFIRV</sequence>
<accession>A0A8C5S0F7</accession>
<evidence type="ECO:0000256" key="16">
    <source>
        <dbReference type="PIRSR" id="PIRSR601834-1"/>
    </source>
</evidence>
<feature type="domain" description="FAD-binding FR-type" evidence="19">
    <location>
        <begin position="170"/>
        <end position="282"/>
    </location>
</feature>
<dbReference type="InterPro" id="IPR017927">
    <property type="entry name" value="FAD-bd_FR_type"/>
</dbReference>
<evidence type="ECO:0000256" key="3">
    <source>
        <dbReference type="ARBA" id="ARBA00012011"/>
    </source>
</evidence>
<keyword evidence="9" id="KW-0756">Sterol biosynthesis</keyword>
<feature type="transmembrane region" description="Helical" evidence="18">
    <location>
        <begin position="433"/>
        <end position="452"/>
    </location>
</feature>
<evidence type="ECO:0000256" key="17">
    <source>
        <dbReference type="SAM" id="MobiDB-lite"/>
    </source>
</evidence>
<keyword evidence="13" id="KW-0753">Steroid metabolism</keyword>
<evidence type="ECO:0000256" key="6">
    <source>
        <dbReference type="ARBA" id="ARBA00022827"/>
    </source>
</evidence>
<dbReference type="EC" id="1.6.2.2" evidence="3"/>
<reference evidence="20" key="1">
    <citation type="submission" date="2025-08" db="UniProtKB">
        <authorList>
            <consortium name="Ensembl"/>
        </authorList>
    </citation>
    <scope>IDENTIFICATION</scope>
</reference>
<keyword evidence="4" id="KW-0444">Lipid biosynthesis</keyword>
<evidence type="ECO:0000256" key="10">
    <source>
        <dbReference type="ARBA" id="ARBA00023027"/>
    </source>
</evidence>
<dbReference type="SUPFAM" id="SSF52343">
    <property type="entry name" value="Ferredoxin reductase-like, C-terminal NADP-linked domain"/>
    <property type="match status" value="1"/>
</dbReference>
<keyword evidence="18" id="KW-1133">Transmembrane helix</keyword>
<evidence type="ECO:0000256" key="18">
    <source>
        <dbReference type="SAM" id="Phobius"/>
    </source>
</evidence>
<keyword evidence="8" id="KW-0560">Oxidoreductase</keyword>
<dbReference type="Gene3D" id="3.40.50.80">
    <property type="entry name" value="Nucleotide-binding domain of ferredoxin-NADP reductase (FNR) module"/>
    <property type="match status" value="1"/>
</dbReference>
<gene>
    <name evidence="20" type="primary">CYB5R2</name>
</gene>
<keyword evidence="11" id="KW-0443">Lipid metabolism</keyword>
<dbReference type="GeneTree" id="ENSGT00940000153962"/>
<proteinExistence type="inferred from homology"/>
<keyword evidence="10" id="KW-0520">NAD</keyword>
<dbReference type="InterPro" id="IPR001709">
    <property type="entry name" value="Flavoprot_Pyr_Nucl_cyt_Rdtase"/>
</dbReference>
<keyword evidence="21" id="KW-1185">Reference proteome</keyword>
<evidence type="ECO:0000256" key="8">
    <source>
        <dbReference type="ARBA" id="ARBA00023002"/>
    </source>
</evidence>
<name>A0A8C5S0F7_LATLA</name>
<feature type="binding site" evidence="16">
    <location>
        <position position="224"/>
    </location>
    <ligand>
        <name>FAD</name>
        <dbReference type="ChEBI" id="CHEBI:57692"/>
    </ligand>
</feature>
<feature type="binding site" evidence="16">
    <location>
        <position position="256"/>
    </location>
    <ligand>
        <name>FAD</name>
        <dbReference type="ChEBI" id="CHEBI:57692"/>
    </ligand>
</feature>
<evidence type="ECO:0000256" key="14">
    <source>
        <dbReference type="ARBA" id="ARBA00039435"/>
    </source>
</evidence>
<dbReference type="PROSITE" id="PS51384">
    <property type="entry name" value="FAD_FR"/>
    <property type="match status" value="1"/>
</dbReference>
<evidence type="ECO:0000256" key="12">
    <source>
        <dbReference type="ARBA" id="ARBA00023166"/>
    </source>
</evidence>
<comment type="catalytic activity">
    <reaction evidence="15">
        <text>2 Fe(III)-[cytochrome b5] + NADH = 2 Fe(II)-[cytochrome b5] + NAD(+) + H(+)</text>
        <dbReference type="Rhea" id="RHEA:46680"/>
        <dbReference type="Rhea" id="RHEA-COMP:10438"/>
        <dbReference type="Rhea" id="RHEA-COMP:10439"/>
        <dbReference type="ChEBI" id="CHEBI:15378"/>
        <dbReference type="ChEBI" id="CHEBI:29033"/>
        <dbReference type="ChEBI" id="CHEBI:29034"/>
        <dbReference type="ChEBI" id="CHEBI:57540"/>
        <dbReference type="ChEBI" id="CHEBI:57945"/>
        <dbReference type="EC" id="1.6.2.2"/>
    </reaction>
</comment>
<feature type="binding site" evidence="16">
    <location>
        <position position="239"/>
    </location>
    <ligand>
        <name>FAD</name>
        <dbReference type="ChEBI" id="CHEBI:57692"/>
    </ligand>
</feature>
<dbReference type="Gene3D" id="2.40.30.10">
    <property type="entry name" value="Translation factors"/>
    <property type="match status" value="1"/>
</dbReference>
<evidence type="ECO:0000256" key="7">
    <source>
        <dbReference type="ARBA" id="ARBA00022955"/>
    </source>
</evidence>
<comment type="similarity">
    <text evidence="2">Belongs to the flavoprotein pyridine nucleotide cytochrome reductase family.</text>
</comment>
<evidence type="ECO:0000256" key="11">
    <source>
        <dbReference type="ARBA" id="ARBA00023098"/>
    </source>
</evidence>
<dbReference type="InterPro" id="IPR017938">
    <property type="entry name" value="Riboflavin_synthase-like_b-brl"/>
</dbReference>
<evidence type="ECO:0000256" key="2">
    <source>
        <dbReference type="ARBA" id="ARBA00006105"/>
    </source>
</evidence>
<feature type="binding site" evidence="16">
    <location>
        <position position="222"/>
    </location>
    <ligand>
        <name>FAD</name>
        <dbReference type="ChEBI" id="CHEBI:57692"/>
    </ligand>
</feature>
<dbReference type="Pfam" id="PF00175">
    <property type="entry name" value="NAD_binding_1"/>
    <property type="match status" value="1"/>
</dbReference>
<keyword evidence="12" id="KW-1207">Sterol metabolism</keyword>
<evidence type="ECO:0000256" key="1">
    <source>
        <dbReference type="ARBA" id="ARBA00001974"/>
    </source>
</evidence>
<keyword evidence="18" id="KW-0812">Transmembrane</keyword>
<feature type="binding site" evidence="16">
    <location>
        <position position="315"/>
    </location>
    <ligand>
        <name>FAD</name>
        <dbReference type="ChEBI" id="CHEBI:57692"/>
    </ligand>
</feature>
<dbReference type="InterPro" id="IPR039261">
    <property type="entry name" value="FNR_nucleotide-bd"/>
</dbReference>
<feature type="transmembrane region" description="Helical" evidence="18">
    <location>
        <begin position="107"/>
        <end position="126"/>
    </location>
</feature>
<dbReference type="Ensembl" id="ENSLLTT00000009993.1">
    <property type="protein sequence ID" value="ENSLLTP00000009628.1"/>
    <property type="gene ID" value="ENSLLTG00000007376.1"/>
</dbReference>
<reference evidence="20" key="2">
    <citation type="submission" date="2025-09" db="UniProtKB">
        <authorList>
            <consortium name="Ensembl"/>
        </authorList>
    </citation>
    <scope>IDENTIFICATION</scope>
</reference>
<dbReference type="GO" id="GO:0005739">
    <property type="term" value="C:mitochondrion"/>
    <property type="evidence" value="ECO:0007669"/>
    <property type="project" value="TreeGrafter"/>
</dbReference>
<dbReference type="InterPro" id="IPR001834">
    <property type="entry name" value="CBR-like"/>
</dbReference>
<keyword evidence="5 16" id="KW-0285">Flavoprotein</keyword>
<dbReference type="GO" id="GO:0016126">
    <property type="term" value="P:sterol biosynthetic process"/>
    <property type="evidence" value="ECO:0007669"/>
    <property type="project" value="UniProtKB-KW"/>
</dbReference>
<feature type="binding site" evidence="16">
    <location>
        <position position="258"/>
    </location>
    <ligand>
        <name>FAD</name>
        <dbReference type="ChEBI" id="CHEBI:57692"/>
    </ligand>
</feature>
<dbReference type="PANTHER" id="PTHR19370:SF108">
    <property type="entry name" value="NADH-CYTOCHROME B5 REDUCTASE 2"/>
    <property type="match status" value="1"/>
</dbReference>
<dbReference type="GO" id="GO:0090524">
    <property type="term" value="F:cytochrome-b5 reductase activity, acting on NADH"/>
    <property type="evidence" value="ECO:0007669"/>
    <property type="project" value="UniProtKB-EC"/>
</dbReference>
<feature type="binding site" evidence="16">
    <location>
        <position position="241"/>
    </location>
    <ligand>
        <name>FAD</name>
        <dbReference type="ChEBI" id="CHEBI:57692"/>
    </ligand>
</feature>
<keyword evidence="7" id="KW-0752">Steroid biosynthesis</keyword>
<dbReference type="PRINTS" id="PR00406">
    <property type="entry name" value="CYTB5RDTASE"/>
</dbReference>
<dbReference type="SUPFAM" id="SSF63380">
    <property type="entry name" value="Riboflavin synthase domain-like"/>
    <property type="match status" value="1"/>
</dbReference>
<feature type="region of interest" description="Disordered" evidence="17">
    <location>
        <begin position="48"/>
        <end position="78"/>
    </location>
</feature>
<organism evidence="20 21">
    <name type="scientific">Laticauda laticaudata</name>
    <name type="common">Blue-ringed sea krait</name>
    <name type="synonym">Blue-lipped sea krait</name>
    <dbReference type="NCBI Taxonomy" id="8630"/>
    <lineage>
        <taxon>Eukaryota</taxon>
        <taxon>Metazoa</taxon>
        <taxon>Chordata</taxon>
        <taxon>Craniata</taxon>
        <taxon>Vertebrata</taxon>
        <taxon>Euteleostomi</taxon>
        <taxon>Lepidosauria</taxon>
        <taxon>Squamata</taxon>
        <taxon>Bifurcata</taxon>
        <taxon>Unidentata</taxon>
        <taxon>Episquamata</taxon>
        <taxon>Toxicofera</taxon>
        <taxon>Serpentes</taxon>
        <taxon>Colubroidea</taxon>
        <taxon>Elapidae</taxon>
        <taxon>Laticaudinae</taxon>
        <taxon>Laticauda</taxon>
    </lineage>
</organism>
<evidence type="ECO:0000313" key="21">
    <source>
        <dbReference type="Proteomes" id="UP000694406"/>
    </source>
</evidence>
<evidence type="ECO:0000259" key="19">
    <source>
        <dbReference type="PROSITE" id="PS51384"/>
    </source>
</evidence>
<evidence type="ECO:0000256" key="4">
    <source>
        <dbReference type="ARBA" id="ARBA00022516"/>
    </source>
</evidence>
<dbReference type="AlphaFoldDB" id="A0A8C5S0F7"/>
<dbReference type="PRINTS" id="PR00371">
    <property type="entry name" value="FPNCR"/>
</dbReference>
<evidence type="ECO:0000256" key="13">
    <source>
        <dbReference type="ARBA" id="ARBA00023221"/>
    </source>
</evidence>
<dbReference type="CDD" id="cd06183">
    <property type="entry name" value="cyt_b5_reduct_like"/>
    <property type="match status" value="1"/>
</dbReference>
<evidence type="ECO:0000313" key="20">
    <source>
        <dbReference type="Ensembl" id="ENSLLTP00000009628.1"/>
    </source>
</evidence>
<protein>
    <recommendedName>
        <fullName evidence="14">NADH-cytochrome b5 reductase 2</fullName>
        <ecNumber evidence="3">1.6.2.2</ecNumber>
    </recommendedName>
</protein>
<feature type="compositionally biased region" description="Basic residues" evidence="17">
    <location>
        <begin position="57"/>
        <end position="72"/>
    </location>
</feature>
<keyword evidence="18" id="KW-0472">Membrane</keyword>
<evidence type="ECO:0000256" key="9">
    <source>
        <dbReference type="ARBA" id="ARBA00023011"/>
    </source>
</evidence>
<dbReference type="GO" id="GO:0071949">
    <property type="term" value="F:FAD binding"/>
    <property type="evidence" value="ECO:0007669"/>
    <property type="project" value="TreeGrafter"/>
</dbReference>
<dbReference type="InterPro" id="IPR001433">
    <property type="entry name" value="OxRdtase_FAD/NAD-bd"/>
</dbReference>
<dbReference type="Pfam" id="PF00970">
    <property type="entry name" value="FAD_binding_6"/>
    <property type="match status" value="1"/>
</dbReference>